<name>A0AAP0G7R2_9ASPA</name>
<accession>A0AAP0G7R2</accession>
<dbReference type="EMBL" id="JBBWWQ010000007">
    <property type="protein sequence ID" value="KAK8942932.1"/>
    <property type="molecule type" value="Genomic_DNA"/>
</dbReference>
<comment type="caution">
    <text evidence="2">The sequence shown here is derived from an EMBL/GenBank/DDBJ whole genome shotgun (WGS) entry which is preliminary data.</text>
</comment>
<dbReference type="AlphaFoldDB" id="A0AAP0G7R2"/>
<evidence type="ECO:0000259" key="1">
    <source>
        <dbReference type="Pfam" id="PF00078"/>
    </source>
</evidence>
<gene>
    <name evidence="2" type="ORF">KSP39_PZI009338</name>
</gene>
<evidence type="ECO:0000313" key="2">
    <source>
        <dbReference type="EMBL" id="KAK8942932.1"/>
    </source>
</evidence>
<reference evidence="2 3" key="1">
    <citation type="journal article" date="2022" name="Nat. Plants">
        <title>Genomes of leafy and leafless Platanthera orchids illuminate the evolution of mycoheterotrophy.</title>
        <authorList>
            <person name="Li M.H."/>
            <person name="Liu K.W."/>
            <person name="Li Z."/>
            <person name="Lu H.C."/>
            <person name="Ye Q.L."/>
            <person name="Zhang D."/>
            <person name="Wang J.Y."/>
            <person name="Li Y.F."/>
            <person name="Zhong Z.M."/>
            <person name="Liu X."/>
            <person name="Yu X."/>
            <person name="Liu D.K."/>
            <person name="Tu X.D."/>
            <person name="Liu B."/>
            <person name="Hao Y."/>
            <person name="Liao X.Y."/>
            <person name="Jiang Y.T."/>
            <person name="Sun W.H."/>
            <person name="Chen J."/>
            <person name="Chen Y.Q."/>
            <person name="Ai Y."/>
            <person name="Zhai J.W."/>
            <person name="Wu S.S."/>
            <person name="Zhou Z."/>
            <person name="Hsiao Y.Y."/>
            <person name="Wu W.L."/>
            <person name="Chen Y.Y."/>
            <person name="Lin Y.F."/>
            <person name="Hsu J.L."/>
            <person name="Li C.Y."/>
            <person name="Wang Z.W."/>
            <person name="Zhao X."/>
            <person name="Zhong W.Y."/>
            <person name="Ma X.K."/>
            <person name="Ma L."/>
            <person name="Huang J."/>
            <person name="Chen G.Z."/>
            <person name="Huang M.Z."/>
            <person name="Huang L."/>
            <person name="Peng D.H."/>
            <person name="Luo Y.B."/>
            <person name="Zou S.Q."/>
            <person name="Chen S.P."/>
            <person name="Lan S."/>
            <person name="Tsai W.C."/>
            <person name="Van de Peer Y."/>
            <person name="Liu Z.J."/>
        </authorList>
    </citation>
    <scope>NUCLEOTIDE SEQUENCE [LARGE SCALE GENOMIC DNA]</scope>
    <source>
        <strain evidence="2">Lor287</strain>
    </source>
</reference>
<keyword evidence="3" id="KW-1185">Reference proteome</keyword>
<organism evidence="2 3">
    <name type="scientific">Platanthera zijinensis</name>
    <dbReference type="NCBI Taxonomy" id="2320716"/>
    <lineage>
        <taxon>Eukaryota</taxon>
        <taxon>Viridiplantae</taxon>
        <taxon>Streptophyta</taxon>
        <taxon>Embryophyta</taxon>
        <taxon>Tracheophyta</taxon>
        <taxon>Spermatophyta</taxon>
        <taxon>Magnoliopsida</taxon>
        <taxon>Liliopsida</taxon>
        <taxon>Asparagales</taxon>
        <taxon>Orchidaceae</taxon>
        <taxon>Orchidoideae</taxon>
        <taxon>Orchideae</taxon>
        <taxon>Orchidinae</taxon>
        <taxon>Platanthera</taxon>
    </lineage>
</organism>
<proteinExistence type="predicted"/>
<evidence type="ECO:0000313" key="3">
    <source>
        <dbReference type="Proteomes" id="UP001418222"/>
    </source>
</evidence>
<feature type="domain" description="Reverse transcriptase" evidence="1">
    <location>
        <begin position="9"/>
        <end position="109"/>
    </location>
</feature>
<sequence>MHPRFALLINGKQTSWIEATCGFRQGSPLSPYAFILCSELLSRALQLQGYSIGISLSPVGPHISNLLYADNILLIGAASLTALGAIRSTLENYCKWAGQCINLSKSMVLFSKATPSWKANWIARSLSFQQVT</sequence>
<dbReference type="InterPro" id="IPR000477">
    <property type="entry name" value="RT_dom"/>
</dbReference>
<protein>
    <recommendedName>
        <fullName evidence="1">Reverse transcriptase domain-containing protein</fullName>
    </recommendedName>
</protein>
<dbReference type="Proteomes" id="UP001418222">
    <property type="component" value="Unassembled WGS sequence"/>
</dbReference>
<dbReference type="Pfam" id="PF00078">
    <property type="entry name" value="RVT_1"/>
    <property type="match status" value="1"/>
</dbReference>